<evidence type="ECO:0000256" key="1">
    <source>
        <dbReference type="ARBA" id="ARBA00004571"/>
    </source>
</evidence>
<evidence type="ECO:0000259" key="13">
    <source>
        <dbReference type="Pfam" id="PF00593"/>
    </source>
</evidence>
<name>A0A0K8NXT4_PISS1</name>
<dbReference type="InterPro" id="IPR000531">
    <property type="entry name" value="Beta-barrel_TonB"/>
</dbReference>
<dbReference type="OrthoDB" id="9790771at2"/>
<comment type="similarity">
    <text evidence="2 10 11">Belongs to the TonB-dependent receptor family.</text>
</comment>
<dbReference type="Gene3D" id="2.170.130.10">
    <property type="entry name" value="TonB-dependent receptor, plug domain"/>
    <property type="match status" value="1"/>
</dbReference>
<evidence type="ECO:0000256" key="11">
    <source>
        <dbReference type="RuleBase" id="RU003357"/>
    </source>
</evidence>
<dbReference type="InterPro" id="IPR010105">
    <property type="entry name" value="TonB_sidphr_rcpt"/>
</dbReference>
<dbReference type="InterPro" id="IPR037066">
    <property type="entry name" value="Plug_dom_sf"/>
</dbReference>
<evidence type="ECO:0000259" key="14">
    <source>
        <dbReference type="Pfam" id="PF07715"/>
    </source>
</evidence>
<evidence type="ECO:0000256" key="2">
    <source>
        <dbReference type="ARBA" id="ARBA00009810"/>
    </source>
</evidence>
<evidence type="ECO:0000256" key="9">
    <source>
        <dbReference type="ARBA" id="ARBA00023237"/>
    </source>
</evidence>
<organism evidence="15 16">
    <name type="scientific">Piscinibacter sakaiensis</name>
    <name type="common">Ideonella sakaiensis</name>
    <dbReference type="NCBI Taxonomy" id="1547922"/>
    <lineage>
        <taxon>Bacteria</taxon>
        <taxon>Pseudomonadati</taxon>
        <taxon>Pseudomonadota</taxon>
        <taxon>Betaproteobacteria</taxon>
        <taxon>Burkholderiales</taxon>
        <taxon>Sphaerotilaceae</taxon>
        <taxon>Piscinibacter</taxon>
    </lineage>
</organism>
<evidence type="ECO:0000313" key="15">
    <source>
        <dbReference type="EMBL" id="GAP35119.1"/>
    </source>
</evidence>
<dbReference type="Gene3D" id="2.40.170.20">
    <property type="entry name" value="TonB-dependent receptor, beta-barrel domain"/>
    <property type="match status" value="1"/>
</dbReference>
<dbReference type="AlphaFoldDB" id="A0A0K8NXT4"/>
<protein>
    <submittedName>
        <fullName evidence="15">Ferrichrome-iron receptor</fullName>
    </submittedName>
</protein>
<keyword evidence="4 10" id="KW-1134">Transmembrane beta strand</keyword>
<evidence type="ECO:0000256" key="5">
    <source>
        <dbReference type="ARBA" id="ARBA00022692"/>
    </source>
</evidence>
<dbReference type="CDD" id="cd01347">
    <property type="entry name" value="ligand_gated_channel"/>
    <property type="match status" value="1"/>
</dbReference>
<keyword evidence="3 10" id="KW-0813">Transport</keyword>
<evidence type="ECO:0000313" key="16">
    <source>
        <dbReference type="Proteomes" id="UP000037660"/>
    </source>
</evidence>
<keyword evidence="5 10" id="KW-0812">Transmembrane</keyword>
<keyword evidence="16" id="KW-1185">Reference proteome</keyword>
<dbReference type="InterPro" id="IPR036942">
    <property type="entry name" value="Beta-barrel_TonB_sf"/>
</dbReference>
<dbReference type="Pfam" id="PF07715">
    <property type="entry name" value="Plug"/>
    <property type="match status" value="1"/>
</dbReference>
<dbReference type="EMBL" id="BBYR01000014">
    <property type="protein sequence ID" value="GAP35119.1"/>
    <property type="molecule type" value="Genomic_DNA"/>
</dbReference>
<evidence type="ECO:0000256" key="10">
    <source>
        <dbReference type="PROSITE-ProRule" id="PRU01360"/>
    </source>
</evidence>
<dbReference type="PANTHER" id="PTHR32552">
    <property type="entry name" value="FERRICHROME IRON RECEPTOR-RELATED"/>
    <property type="match status" value="1"/>
</dbReference>
<evidence type="ECO:0000256" key="7">
    <source>
        <dbReference type="ARBA" id="ARBA00023136"/>
    </source>
</evidence>
<dbReference type="SUPFAM" id="SSF56935">
    <property type="entry name" value="Porins"/>
    <property type="match status" value="1"/>
</dbReference>
<sequence>MSRSIPGSRSEPLPPSPATPSTLLPLGALAAGFGLMLGSAVAQTAPAPGSETVLPEVKVRAKAETDKDSVRATTTTIGKGLQELRDVPQSITVVTERLIDDRNLDTMKDALRTTAGITFLAAEGAEEDIRLRGFSLQSTGDVFLDGLRDPGFYERDSFNWDRLEVLKGSASMLFGRGSTGGAVNQVSKQPMLINQGELSMTAGTGSFARTTLDVNRRTGENAAVRVNAVLNTANGAGNGVDKQGIAPTVRWGIGTADEFSAGLYYLQYKNGIPYGVPWLNGKINEAFKPDAYYGADSDYKAGNATTGTFSHVHRFRGESGAELRTVLRQARYERDQRASAIRFGNASLQPGGVAVSEATIGPGTVLTRGSNNKMQDMDATYVQSDFTGTYKAFGSEHAITAGVDLALEDFNRFGLVTPAGVTIPGKPTTTIGTPNDGGYVNESLRERRRSQNFESTATGLYAQDLLKLSPTWKLLGGVRWDRFDATYKTYSTADATRGQETANRSRADSLWSKRFGLLYQPTDKQSYHLSYGTSFNTSGDTYSFDALGSNTPPEKSRNVELGGSIDWSQGRFTTRFALWHATKYNERNRDEESVTPTNYVLSGERHAAGIDLDFAGRLTPAWEVFMAYSYVPSAKVDKGASDGSTLIQGERVGDRPAMTPKHSGSLWTTYRLDPSWRIGGGLNARSATKVLLTNLYAEKFVTADLMVEYTLRQMAFKLNVTNLADKLYAEELYRGHYIPGKGRTVQLTGSFTF</sequence>
<comment type="subcellular location">
    <subcellularLocation>
        <location evidence="1 10">Cell outer membrane</location>
        <topology evidence="1 10">Multi-pass membrane protein</topology>
    </subcellularLocation>
</comment>
<dbReference type="PROSITE" id="PS52016">
    <property type="entry name" value="TONB_DEPENDENT_REC_3"/>
    <property type="match status" value="1"/>
</dbReference>
<dbReference type="NCBIfam" id="TIGR01783">
    <property type="entry name" value="TonB-siderophor"/>
    <property type="match status" value="1"/>
</dbReference>
<evidence type="ECO:0000256" key="8">
    <source>
        <dbReference type="ARBA" id="ARBA00023170"/>
    </source>
</evidence>
<dbReference type="InterPro" id="IPR012910">
    <property type="entry name" value="Plug_dom"/>
</dbReference>
<keyword evidence="6 11" id="KW-0798">TonB box</keyword>
<gene>
    <name evidence="15" type="ORF">ISF6_0690</name>
</gene>
<dbReference type="InterPro" id="IPR039426">
    <property type="entry name" value="TonB-dep_rcpt-like"/>
</dbReference>
<evidence type="ECO:0000256" key="6">
    <source>
        <dbReference type="ARBA" id="ARBA00023077"/>
    </source>
</evidence>
<feature type="domain" description="TonB-dependent receptor-like beta-barrel" evidence="13">
    <location>
        <begin position="253"/>
        <end position="723"/>
    </location>
</feature>
<keyword evidence="8 15" id="KW-0675">Receptor</keyword>
<reference evidence="16" key="1">
    <citation type="submission" date="2015-07" db="EMBL/GenBank/DDBJ databases">
        <title>Discovery of a poly(ethylene terephthalate assimilation.</title>
        <authorList>
            <person name="Yoshida S."/>
            <person name="Hiraga K."/>
            <person name="Takehana T."/>
            <person name="Taniguchi I."/>
            <person name="Yamaji H."/>
            <person name="Maeda Y."/>
            <person name="Toyohara K."/>
            <person name="Miyamoto K."/>
            <person name="Kimura Y."/>
            <person name="Oda K."/>
        </authorList>
    </citation>
    <scope>NUCLEOTIDE SEQUENCE [LARGE SCALE GENOMIC DNA]</scope>
    <source>
        <strain evidence="16">NBRC 110686 / TISTR 2288 / 201-F6</strain>
    </source>
</reference>
<dbReference type="Pfam" id="PF00593">
    <property type="entry name" value="TonB_dep_Rec_b-barrel"/>
    <property type="match status" value="1"/>
</dbReference>
<feature type="domain" description="TonB-dependent receptor plug" evidence="14">
    <location>
        <begin position="84"/>
        <end position="182"/>
    </location>
</feature>
<dbReference type="Proteomes" id="UP000037660">
    <property type="component" value="Unassembled WGS sequence"/>
</dbReference>
<proteinExistence type="inferred from homology"/>
<dbReference type="GO" id="GO:0038023">
    <property type="term" value="F:signaling receptor activity"/>
    <property type="evidence" value="ECO:0007669"/>
    <property type="project" value="InterPro"/>
</dbReference>
<evidence type="ECO:0000256" key="3">
    <source>
        <dbReference type="ARBA" id="ARBA00022448"/>
    </source>
</evidence>
<dbReference type="RefSeq" id="WP_054019193.1">
    <property type="nucleotide sequence ID" value="NZ_BBYR01000014.1"/>
</dbReference>
<accession>A0A0K8NXT4</accession>
<feature type="region of interest" description="Disordered" evidence="12">
    <location>
        <begin position="1"/>
        <end position="20"/>
    </location>
</feature>
<dbReference type="PANTHER" id="PTHR32552:SF83">
    <property type="entry name" value="BLR3904 PROTEIN"/>
    <property type="match status" value="1"/>
</dbReference>
<dbReference type="GO" id="GO:0009279">
    <property type="term" value="C:cell outer membrane"/>
    <property type="evidence" value="ECO:0007669"/>
    <property type="project" value="UniProtKB-SubCell"/>
</dbReference>
<keyword evidence="7 10" id="KW-0472">Membrane</keyword>
<dbReference type="STRING" id="1547922.ISF6_0690"/>
<dbReference type="GO" id="GO:0015344">
    <property type="term" value="F:siderophore uptake transmembrane transporter activity"/>
    <property type="evidence" value="ECO:0007669"/>
    <property type="project" value="TreeGrafter"/>
</dbReference>
<evidence type="ECO:0000256" key="4">
    <source>
        <dbReference type="ARBA" id="ARBA00022452"/>
    </source>
</evidence>
<keyword evidence="9 10" id="KW-0998">Cell outer membrane</keyword>
<dbReference type="GO" id="GO:0015891">
    <property type="term" value="P:siderophore transport"/>
    <property type="evidence" value="ECO:0007669"/>
    <property type="project" value="InterPro"/>
</dbReference>
<evidence type="ECO:0000256" key="12">
    <source>
        <dbReference type="SAM" id="MobiDB-lite"/>
    </source>
</evidence>
<reference evidence="15 16" key="2">
    <citation type="journal article" date="2016" name="Science">
        <title>A bacterium that degrades and assimilates poly(ethylene terephthalate).</title>
        <authorList>
            <person name="Yoshida S."/>
            <person name="Hiraga K."/>
            <person name="Takehana T."/>
            <person name="Taniguchi I."/>
            <person name="Yamaji H."/>
            <person name="Maeda Y."/>
            <person name="Toyohara K."/>
            <person name="Miyamoto K."/>
            <person name="Kimura Y."/>
            <person name="Oda K."/>
        </authorList>
    </citation>
    <scope>NUCLEOTIDE SEQUENCE [LARGE SCALE GENOMIC DNA]</scope>
    <source>
        <strain evidence="16">NBRC 110686 / TISTR 2288 / 201-F6</strain>
    </source>
</reference>
<comment type="caution">
    <text evidence="15">The sequence shown here is derived from an EMBL/GenBank/DDBJ whole genome shotgun (WGS) entry which is preliminary data.</text>
</comment>